<feature type="signal peptide" evidence="1">
    <location>
        <begin position="1"/>
        <end position="20"/>
    </location>
</feature>
<dbReference type="Proteomes" id="UP000076503">
    <property type="component" value="Unassembled WGS sequence"/>
</dbReference>
<name>A0A166ZNH2_9GAMM</name>
<comment type="caution">
    <text evidence="2">The sequence shown here is derived from an EMBL/GenBank/DDBJ whole genome shotgun (WGS) entry which is preliminary data.</text>
</comment>
<proteinExistence type="predicted"/>
<dbReference type="AlphaFoldDB" id="A0A166ZNH2"/>
<feature type="chain" id="PRO_5007883312" evidence="1">
    <location>
        <begin position="21"/>
        <end position="224"/>
    </location>
</feature>
<sequence length="224" mass="25307">MFNKKTLFAALSCLSFFSQADVGVTESSNIELQNGQTKIYYFLTSPVHPFQHTTYHRWGSNGSYCTIQGGSYNTRLPKSGTQRFNVAFGRQMWTLTCYGAYGDQARRINWTNHMGRAQASNGIEALENIAPVSINDLINEYNVDFNELNLEHGYFDVEVADLDSNSFNDITIVDKYSKKIYIYMADEDGVLNLSYAQDSVPSFEKIESINLYNGKVVDVSVNTK</sequence>
<dbReference type="RefSeq" id="WP_063364343.1">
    <property type="nucleotide sequence ID" value="NZ_AUXZ01000141.1"/>
</dbReference>
<evidence type="ECO:0000256" key="1">
    <source>
        <dbReference type="SAM" id="SignalP"/>
    </source>
</evidence>
<organism evidence="2 3">
    <name type="scientific">Pseudoalteromonas luteoviolacea H33</name>
    <dbReference type="NCBI Taxonomy" id="1365251"/>
    <lineage>
        <taxon>Bacteria</taxon>
        <taxon>Pseudomonadati</taxon>
        <taxon>Pseudomonadota</taxon>
        <taxon>Gammaproteobacteria</taxon>
        <taxon>Alteromonadales</taxon>
        <taxon>Pseudoalteromonadaceae</taxon>
        <taxon>Pseudoalteromonas</taxon>
    </lineage>
</organism>
<dbReference type="EMBL" id="AUXZ01000141">
    <property type="protein sequence ID" value="KZN44497.1"/>
    <property type="molecule type" value="Genomic_DNA"/>
</dbReference>
<reference evidence="2 3" key="1">
    <citation type="submission" date="2013-07" db="EMBL/GenBank/DDBJ databases">
        <title>Comparative Genomic and Metabolomic Analysis of Twelve Strains of Pseudoalteromonas luteoviolacea.</title>
        <authorList>
            <person name="Vynne N.G."/>
            <person name="Mansson M."/>
            <person name="Gram L."/>
        </authorList>
    </citation>
    <scope>NUCLEOTIDE SEQUENCE [LARGE SCALE GENOMIC DNA]</scope>
    <source>
        <strain evidence="2 3">H33</strain>
    </source>
</reference>
<gene>
    <name evidence="2" type="ORF">N476_05735</name>
</gene>
<accession>A0A166ZNH2</accession>
<protein>
    <submittedName>
        <fullName evidence="2">Uncharacterized protein</fullName>
    </submittedName>
</protein>
<evidence type="ECO:0000313" key="2">
    <source>
        <dbReference type="EMBL" id="KZN44497.1"/>
    </source>
</evidence>
<dbReference type="PATRIC" id="fig|1365251.3.peg.5270"/>
<evidence type="ECO:0000313" key="3">
    <source>
        <dbReference type="Proteomes" id="UP000076503"/>
    </source>
</evidence>
<keyword evidence="1" id="KW-0732">Signal</keyword>
<dbReference type="OrthoDB" id="9924751at2"/>